<dbReference type="EMBL" id="JARGYC010000117">
    <property type="protein sequence ID" value="MDF0603673.1"/>
    <property type="molecule type" value="Genomic_DNA"/>
</dbReference>
<reference evidence="2" key="1">
    <citation type="submission" date="2023-03" db="EMBL/GenBank/DDBJ databases">
        <title>Multiphase analysis and comparison of six strains from genera Psychromarinibacter, Lutimaribacter, and Maritimibacter, including a novel species: Psychromarinibacter sediminicola sp. nov.</title>
        <authorList>
            <person name="Wang Y.-H."/>
            <person name="Ye M.-Q."/>
            <person name="Du Z.-J."/>
        </authorList>
    </citation>
    <scope>NUCLEOTIDE SEQUENCE</scope>
    <source>
        <strain evidence="2">C21-152</strain>
    </source>
</reference>
<dbReference type="AlphaFoldDB" id="A0AAE3NUB5"/>
<evidence type="ECO:0000256" key="1">
    <source>
        <dbReference type="SAM" id="MobiDB-lite"/>
    </source>
</evidence>
<dbReference type="RefSeq" id="WP_275569789.1">
    <property type="nucleotide sequence ID" value="NZ_JARGYC010000117.1"/>
</dbReference>
<name>A0AAE3NUB5_9RHOB</name>
<evidence type="ECO:0000313" key="2">
    <source>
        <dbReference type="EMBL" id="MDF0603673.1"/>
    </source>
</evidence>
<protein>
    <submittedName>
        <fullName evidence="2">Uncharacterized protein</fullName>
    </submittedName>
</protein>
<organism evidence="2 3">
    <name type="scientific">Psychromarinibacter sediminicola</name>
    <dbReference type="NCBI Taxonomy" id="3033385"/>
    <lineage>
        <taxon>Bacteria</taxon>
        <taxon>Pseudomonadati</taxon>
        <taxon>Pseudomonadota</taxon>
        <taxon>Alphaproteobacteria</taxon>
        <taxon>Rhodobacterales</taxon>
        <taxon>Paracoccaceae</taxon>
        <taxon>Psychromarinibacter</taxon>
    </lineage>
</organism>
<accession>A0AAE3NUB5</accession>
<evidence type="ECO:0000313" key="3">
    <source>
        <dbReference type="Proteomes" id="UP001220964"/>
    </source>
</evidence>
<gene>
    <name evidence="2" type="ORF">P1J78_23385</name>
</gene>
<feature type="region of interest" description="Disordered" evidence="1">
    <location>
        <begin position="33"/>
        <end position="52"/>
    </location>
</feature>
<proteinExistence type="predicted"/>
<comment type="caution">
    <text evidence="2">The sequence shown here is derived from an EMBL/GenBank/DDBJ whole genome shotgun (WGS) entry which is preliminary data.</text>
</comment>
<sequence>MSLEERIEELTAAIKENTAAHTSLAEVAKAAAGGKAAEKPAAEDEMLGSCRP</sequence>
<dbReference type="Proteomes" id="UP001220964">
    <property type="component" value="Unassembled WGS sequence"/>
</dbReference>
<keyword evidence="3" id="KW-1185">Reference proteome</keyword>